<dbReference type="InterPro" id="IPR035965">
    <property type="entry name" value="PAS-like_dom_sf"/>
</dbReference>
<comment type="caution">
    <text evidence="4">The sequence shown here is derived from an EMBL/GenBank/DDBJ whole genome shotgun (WGS) entry which is preliminary data.</text>
</comment>
<dbReference type="FunFam" id="3.30.70.270:FF:000001">
    <property type="entry name" value="Diguanylate cyclase domain protein"/>
    <property type="match status" value="1"/>
</dbReference>
<dbReference type="PANTHER" id="PTHR44757:SF2">
    <property type="entry name" value="BIOFILM ARCHITECTURE MAINTENANCE PROTEIN MBAA"/>
    <property type="match status" value="1"/>
</dbReference>
<feature type="domain" description="PAC" evidence="2">
    <location>
        <begin position="338"/>
        <end position="390"/>
    </location>
</feature>
<dbReference type="InterPro" id="IPR013655">
    <property type="entry name" value="PAS_fold_3"/>
</dbReference>
<proteinExistence type="predicted"/>
<dbReference type="Proteomes" id="UP000799092">
    <property type="component" value="Unassembled WGS sequence"/>
</dbReference>
<reference evidence="4" key="1">
    <citation type="submission" date="2019-11" db="EMBL/GenBank/DDBJ databases">
        <authorList>
            <person name="Li J."/>
        </authorList>
    </citation>
    <scope>NUCLEOTIDE SEQUENCE</scope>
    <source>
        <strain evidence="4">B6B</strain>
    </source>
</reference>
<dbReference type="PROSITE" id="PS50887">
    <property type="entry name" value="GGDEF"/>
    <property type="match status" value="1"/>
</dbReference>
<dbReference type="OrthoDB" id="9759607at2"/>
<dbReference type="PANTHER" id="PTHR44757">
    <property type="entry name" value="DIGUANYLATE CYCLASE DGCP"/>
    <property type="match status" value="1"/>
</dbReference>
<sequence>MFAKLKNFKNFDLIFNSISDMVFLMSIDDEGVFRYVAANQVAIDILQFPMDFVGKSIDDIMSPFSAKVITDRYHQAIDAKEVVVYEEKIEFPLKDNSNEKRLGWVESRVTPVFNDNGECERIISITREITEQKNREKELQRVKEQFELIFNNVADAVFTFDKDGEYQTVNPSFAKMFGWSVEEVFNYPAMSILPKENDFSEIMNRLKNGEVIENHYSERKSKNGDIIHILSSYTPVMVDGKMTGGIAVYKNITKMDELKERLHESEERYRIIVESSNDLITVTDRQGQIIYASPSHQQILGLKPDFFIGKSFLSFVHQDDMSNVRSCMNRMIESGKSDEIEYRRLNKNGEIIWIQSHGGLVLNSDGNVEQIVFVSRDTSNRMKRESELKTMALYDELTGLPNRTLFNDCLETAMKETSRKGKPSALLLLDCDNFKHVNDSFGHDVGDEVIKEFARRIQVNVRNIDTVSRMGGDEFQVVLPDLNDKDTARKCCQLIVDAMKHPIVVGEESISITTSIGMSYYLEKGKTKETLIKEADKALYASKSKGKSTFSEYSDEVPNKSKVKFVKRLFKK</sequence>
<dbReference type="Pfam" id="PF08447">
    <property type="entry name" value="PAS_3"/>
    <property type="match status" value="1"/>
</dbReference>
<dbReference type="InterPro" id="IPR000014">
    <property type="entry name" value="PAS"/>
</dbReference>
<gene>
    <name evidence="4" type="ORF">GH741_14525</name>
</gene>
<dbReference type="RefSeq" id="WP_153737483.1">
    <property type="nucleotide sequence ID" value="NZ_WJNG01000012.1"/>
</dbReference>
<evidence type="ECO:0000259" key="2">
    <source>
        <dbReference type="PROSITE" id="PS50113"/>
    </source>
</evidence>
<dbReference type="InterPro" id="IPR052155">
    <property type="entry name" value="Biofilm_reg_signaling"/>
</dbReference>
<evidence type="ECO:0000259" key="3">
    <source>
        <dbReference type="PROSITE" id="PS50887"/>
    </source>
</evidence>
<dbReference type="Pfam" id="PF00990">
    <property type="entry name" value="GGDEF"/>
    <property type="match status" value="1"/>
</dbReference>
<dbReference type="InterPro" id="IPR029787">
    <property type="entry name" value="Nucleotide_cyclase"/>
</dbReference>
<dbReference type="AlphaFoldDB" id="A0A6A8DDT1"/>
<dbReference type="Pfam" id="PF08448">
    <property type="entry name" value="PAS_4"/>
    <property type="match status" value="1"/>
</dbReference>
<dbReference type="InterPro" id="IPR000160">
    <property type="entry name" value="GGDEF_dom"/>
</dbReference>
<dbReference type="PROSITE" id="PS50112">
    <property type="entry name" value="PAS"/>
    <property type="match status" value="2"/>
</dbReference>
<dbReference type="NCBIfam" id="TIGR00229">
    <property type="entry name" value="sensory_box"/>
    <property type="match status" value="3"/>
</dbReference>
<feature type="domain" description="GGDEF" evidence="3">
    <location>
        <begin position="422"/>
        <end position="555"/>
    </location>
</feature>
<accession>A0A6A8DDT1</accession>
<dbReference type="InterPro" id="IPR013767">
    <property type="entry name" value="PAS_fold"/>
</dbReference>
<dbReference type="Pfam" id="PF00989">
    <property type="entry name" value="PAS"/>
    <property type="match status" value="1"/>
</dbReference>
<name>A0A6A8DDT1_9BACI</name>
<feature type="domain" description="PAS" evidence="1">
    <location>
        <begin position="265"/>
        <end position="335"/>
    </location>
</feature>
<dbReference type="CDD" id="cd00130">
    <property type="entry name" value="PAS"/>
    <property type="match status" value="2"/>
</dbReference>
<dbReference type="NCBIfam" id="TIGR00254">
    <property type="entry name" value="GGDEF"/>
    <property type="match status" value="1"/>
</dbReference>
<dbReference type="PROSITE" id="PS50113">
    <property type="entry name" value="PAC"/>
    <property type="match status" value="2"/>
</dbReference>
<dbReference type="SMART" id="SM00086">
    <property type="entry name" value="PAC"/>
    <property type="match status" value="3"/>
</dbReference>
<dbReference type="SMART" id="SM00091">
    <property type="entry name" value="PAS"/>
    <property type="match status" value="3"/>
</dbReference>
<dbReference type="GO" id="GO:0006355">
    <property type="term" value="P:regulation of DNA-templated transcription"/>
    <property type="evidence" value="ECO:0007669"/>
    <property type="project" value="InterPro"/>
</dbReference>
<dbReference type="InterPro" id="IPR001610">
    <property type="entry name" value="PAC"/>
</dbReference>
<dbReference type="InterPro" id="IPR000700">
    <property type="entry name" value="PAS-assoc_C"/>
</dbReference>
<dbReference type="SMART" id="SM00267">
    <property type="entry name" value="GGDEF"/>
    <property type="match status" value="1"/>
</dbReference>
<dbReference type="EMBL" id="WJNG01000012">
    <property type="protein sequence ID" value="MRH43855.1"/>
    <property type="molecule type" value="Genomic_DNA"/>
</dbReference>
<protein>
    <submittedName>
        <fullName evidence="4">PAS domain S-box protein</fullName>
    </submittedName>
</protein>
<organism evidence="4 5">
    <name type="scientific">Aquibacillus halophilus</name>
    <dbReference type="NCBI Taxonomy" id="930132"/>
    <lineage>
        <taxon>Bacteria</taxon>
        <taxon>Bacillati</taxon>
        <taxon>Bacillota</taxon>
        <taxon>Bacilli</taxon>
        <taxon>Bacillales</taxon>
        <taxon>Bacillaceae</taxon>
        <taxon>Aquibacillus</taxon>
    </lineage>
</organism>
<dbReference type="InterPro" id="IPR043128">
    <property type="entry name" value="Rev_trsase/Diguanyl_cyclase"/>
</dbReference>
<dbReference type="Gene3D" id="3.30.70.270">
    <property type="match status" value="1"/>
</dbReference>
<keyword evidence="5" id="KW-1185">Reference proteome</keyword>
<evidence type="ECO:0000313" key="5">
    <source>
        <dbReference type="Proteomes" id="UP000799092"/>
    </source>
</evidence>
<dbReference type="SUPFAM" id="SSF55785">
    <property type="entry name" value="PYP-like sensor domain (PAS domain)"/>
    <property type="match status" value="3"/>
</dbReference>
<dbReference type="InterPro" id="IPR013656">
    <property type="entry name" value="PAS_4"/>
</dbReference>
<dbReference type="Gene3D" id="3.30.450.20">
    <property type="entry name" value="PAS domain"/>
    <property type="match status" value="3"/>
</dbReference>
<feature type="domain" description="PAS" evidence="1">
    <location>
        <begin position="142"/>
        <end position="215"/>
    </location>
</feature>
<dbReference type="CDD" id="cd01949">
    <property type="entry name" value="GGDEF"/>
    <property type="match status" value="1"/>
</dbReference>
<feature type="domain" description="PAC" evidence="2">
    <location>
        <begin position="87"/>
        <end position="141"/>
    </location>
</feature>
<evidence type="ECO:0000259" key="1">
    <source>
        <dbReference type="PROSITE" id="PS50112"/>
    </source>
</evidence>
<dbReference type="SUPFAM" id="SSF55073">
    <property type="entry name" value="Nucleotide cyclase"/>
    <property type="match status" value="1"/>
</dbReference>
<evidence type="ECO:0000313" key="4">
    <source>
        <dbReference type="EMBL" id="MRH43855.1"/>
    </source>
</evidence>